<organism evidence="1 2">
    <name type="scientific">Grifola frondosa</name>
    <name type="common">Maitake</name>
    <name type="synonym">Polyporus frondosus</name>
    <dbReference type="NCBI Taxonomy" id="5627"/>
    <lineage>
        <taxon>Eukaryota</taxon>
        <taxon>Fungi</taxon>
        <taxon>Dikarya</taxon>
        <taxon>Basidiomycota</taxon>
        <taxon>Agaricomycotina</taxon>
        <taxon>Agaricomycetes</taxon>
        <taxon>Polyporales</taxon>
        <taxon>Grifolaceae</taxon>
        <taxon>Grifola</taxon>
    </lineage>
</organism>
<dbReference type="AlphaFoldDB" id="A0A1C7M273"/>
<dbReference type="EMBL" id="LUGG01000013">
    <property type="protein sequence ID" value="OBZ70838.1"/>
    <property type="molecule type" value="Genomic_DNA"/>
</dbReference>
<evidence type="ECO:0000313" key="1">
    <source>
        <dbReference type="EMBL" id="OBZ70838.1"/>
    </source>
</evidence>
<reference evidence="1 2" key="1">
    <citation type="submission" date="2016-03" db="EMBL/GenBank/DDBJ databases">
        <title>Whole genome sequencing of Grifola frondosa 9006-11.</title>
        <authorList>
            <person name="Min B."/>
            <person name="Park H."/>
            <person name="Kim J.-G."/>
            <person name="Cho H."/>
            <person name="Oh Y.-L."/>
            <person name="Kong W.-S."/>
            <person name="Choi I.-G."/>
        </authorList>
    </citation>
    <scope>NUCLEOTIDE SEQUENCE [LARGE SCALE GENOMIC DNA]</scope>
    <source>
        <strain evidence="1 2">9006-11</strain>
    </source>
</reference>
<dbReference type="Proteomes" id="UP000092993">
    <property type="component" value="Unassembled WGS sequence"/>
</dbReference>
<sequence>MTQRSPVSSPPCSLQAILASIHPKLSFPRSKLESRQPKELVRHGAPADFLLVPEGSYVTLGDERELLDFTCGIGVPTLVTLVHASAVLASTALTSSSSRSYSP</sequence>
<gene>
    <name evidence="1" type="ORF">A0H81_09057</name>
</gene>
<evidence type="ECO:0000313" key="2">
    <source>
        <dbReference type="Proteomes" id="UP000092993"/>
    </source>
</evidence>
<comment type="caution">
    <text evidence="1">The sequence shown here is derived from an EMBL/GenBank/DDBJ whole genome shotgun (WGS) entry which is preliminary data.</text>
</comment>
<protein>
    <submittedName>
        <fullName evidence="1">Uncharacterized protein</fullName>
    </submittedName>
</protein>
<keyword evidence="2" id="KW-1185">Reference proteome</keyword>
<proteinExistence type="predicted"/>
<accession>A0A1C7M273</accession>
<name>A0A1C7M273_GRIFR</name>